<reference evidence="2 3" key="1">
    <citation type="journal article" date="2018" name="Sci. Data">
        <title>The draft genome sequence of cork oak.</title>
        <authorList>
            <person name="Ramos A.M."/>
            <person name="Usie A."/>
            <person name="Barbosa P."/>
            <person name="Barros P.M."/>
            <person name="Capote T."/>
            <person name="Chaves I."/>
            <person name="Simoes F."/>
            <person name="Abreu I."/>
            <person name="Carrasquinho I."/>
            <person name="Faro C."/>
            <person name="Guimaraes J.B."/>
            <person name="Mendonca D."/>
            <person name="Nobrega F."/>
            <person name="Rodrigues L."/>
            <person name="Saibo N.J.M."/>
            <person name="Varela M.C."/>
            <person name="Egas C."/>
            <person name="Matos J."/>
            <person name="Miguel C.M."/>
            <person name="Oliveira M.M."/>
            <person name="Ricardo C.P."/>
            <person name="Goncalves S."/>
        </authorList>
    </citation>
    <scope>NUCLEOTIDE SEQUENCE [LARGE SCALE GENOMIC DNA]</scope>
    <source>
        <strain evidence="3">cv. HL8</strain>
    </source>
</reference>
<evidence type="ECO:0000313" key="2">
    <source>
        <dbReference type="EMBL" id="KAK7825096.1"/>
    </source>
</evidence>
<organism evidence="2 3">
    <name type="scientific">Quercus suber</name>
    <name type="common">Cork oak</name>
    <dbReference type="NCBI Taxonomy" id="58331"/>
    <lineage>
        <taxon>Eukaryota</taxon>
        <taxon>Viridiplantae</taxon>
        <taxon>Streptophyta</taxon>
        <taxon>Embryophyta</taxon>
        <taxon>Tracheophyta</taxon>
        <taxon>Spermatophyta</taxon>
        <taxon>Magnoliopsida</taxon>
        <taxon>eudicotyledons</taxon>
        <taxon>Gunneridae</taxon>
        <taxon>Pentapetalae</taxon>
        <taxon>rosids</taxon>
        <taxon>fabids</taxon>
        <taxon>Fagales</taxon>
        <taxon>Fagaceae</taxon>
        <taxon>Quercus</taxon>
    </lineage>
</organism>
<sequence length="120" mass="14620">MLKKFVITQRQHIPRFTSYAILLDNLINTAKDMDILCENKVIDNWLNPDDAVPFFNKLYYNAHLKKEIYYQKLCKDVNEYCNRRWLRWRNYFNTPWAIFSTTAVAILLIHSFLQTRYTIY</sequence>
<proteinExistence type="predicted"/>
<dbReference type="AlphaFoldDB" id="A0AAW0JG60"/>
<accession>A0AAW0JG60</accession>
<feature type="transmembrane region" description="Helical" evidence="1">
    <location>
        <begin position="92"/>
        <end position="113"/>
    </location>
</feature>
<comment type="caution">
    <text evidence="2">The sequence shown here is derived from an EMBL/GenBank/DDBJ whole genome shotgun (WGS) entry which is preliminary data.</text>
</comment>
<dbReference type="InterPro" id="IPR004158">
    <property type="entry name" value="DUF247_pln"/>
</dbReference>
<name>A0AAW0JG60_QUESU</name>
<dbReference type="PANTHER" id="PTHR31170:SF17">
    <property type="match status" value="1"/>
</dbReference>
<dbReference type="Proteomes" id="UP000237347">
    <property type="component" value="Unassembled WGS sequence"/>
</dbReference>
<dbReference type="PANTHER" id="PTHR31170">
    <property type="entry name" value="BNAC04G53230D PROTEIN"/>
    <property type="match status" value="1"/>
</dbReference>
<protein>
    <submittedName>
        <fullName evidence="2">Uncharacterized protein</fullName>
    </submittedName>
</protein>
<dbReference type="Pfam" id="PF03140">
    <property type="entry name" value="DUF247"/>
    <property type="match status" value="1"/>
</dbReference>
<evidence type="ECO:0000256" key="1">
    <source>
        <dbReference type="SAM" id="Phobius"/>
    </source>
</evidence>
<keyword evidence="1" id="KW-0472">Membrane</keyword>
<keyword evidence="3" id="KW-1185">Reference proteome</keyword>
<gene>
    <name evidence="2" type="ORF">CFP56_033725</name>
</gene>
<dbReference type="EMBL" id="PKMF04000585">
    <property type="protein sequence ID" value="KAK7825096.1"/>
    <property type="molecule type" value="Genomic_DNA"/>
</dbReference>
<keyword evidence="1" id="KW-0812">Transmembrane</keyword>
<keyword evidence="1" id="KW-1133">Transmembrane helix</keyword>
<evidence type="ECO:0000313" key="3">
    <source>
        <dbReference type="Proteomes" id="UP000237347"/>
    </source>
</evidence>